<sequence>MCDALRDVENNVLLVKAAAIRYNIPRTTLRRCVMRVKDERDEIDWNSPILEGAPRLYPNYTVNKIFSSDEEEVLSNYFKTMANLHHGLNPKCARKLAYDLALAIPPSWVENKTAGRLWFNVFLERRQELSLRSAEATSSD</sequence>
<accession>A0ABD2P0C7</accession>
<dbReference type="Gene3D" id="1.10.10.60">
    <property type="entry name" value="Homeodomain-like"/>
    <property type="match status" value="1"/>
</dbReference>
<gene>
    <name evidence="1" type="ORF">HHI36_018522</name>
</gene>
<proteinExistence type="predicted"/>
<comment type="caution">
    <text evidence="1">The sequence shown here is derived from an EMBL/GenBank/DDBJ whole genome shotgun (WGS) entry which is preliminary data.</text>
</comment>
<dbReference type="Proteomes" id="UP001516400">
    <property type="component" value="Unassembled WGS sequence"/>
</dbReference>
<evidence type="ECO:0008006" key="3">
    <source>
        <dbReference type="Google" id="ProtNLM"/>
    </source>
</evidence>
<name>A0ABD2P0C7_9CUCU</name>
<reference evidence="1 2" key="1">
    <citation type="journal article" date="2021" name="BMC Biol.">
        <title>Horizontally acquired antibacterial genes associated with adaptive radiation of ladybird beetles.</title>
        <authorList>
            <person name="Li H.S."/>
            <person name="Tang X.F."/>
            <person name="Huang Y.H."/>
            <person name="Xu Z.Y."/>
            <person name="Chen M.L."/>
            <person name="Du X.Y."/>
            <person name="Qiu B.Y."/>
            <person name="Chen P.T."/>
            <person name="Zhang W."/>
            <person name="Slipinski A."/>
            <person name="Escalona H.E."/>
            <person name="Waterhouse R.M."/>
            <person name="Zwick A."/>
            <person name="Pang H."/>
        </authorList>
    </citation>
    <scope>NUCLEOTIDE SEQUENCE [LARGE SCALE GENOMIC DNA]</scope>
    <source>
        <strain evidence="1">SYSU2018</strain>
    </source>
</reference>
<evidence type="ECO:0000313" key="2">
    <source>
        <dbReference type="Proteomes" id="UP001516400"/>
    </source>
</evidence>
<dbReference type="EMBL" id="JABFTP020000165">
    <property type="protein sequence ID" value="KAL3284358.1"/>
    <property type="molecule type" value="Genomic_DNA"/>
</dbReference>
<protein>
    <recommendedName>
        <fullName evidence="3">HTH psq-type domain-containing protein</fullName>
    </recommendedName>
</protein>
<organism evidence="1 2">
    <name type="scientific">Cryptolaemus montrouzieri</name>
    <dbReference type="NCBI Taxonomy" id="559131"/>
    <lineage>
        <taxon>Eukaryota</taxon>
        <taxon>Metazoa</taxon>
        <taxon>Ecdysozoa</taxon>
        <taxon>Arthropoda</taxon>
        <taxon>Hexapoda</taxon>
        <taxon>Insecta</taxon>
        <taxon>Pterygota</taxon>
        <taxon>Neoptera</taxon>
        <taxon>Endopterygota</taxon>
        <taxon>Coleoptera</taxon>
        <taxon>Polyphaga</taxon>
        <taxon>Cucujiformia</taxon>
        <taxon>Coccinelloidea</taxon>
        <taxon>Coccinellidae</taxon>
        <taxon>Scymninae</taxon>
        <taxon>Scymnini</taxon>
        <taxon>Cryptolaemus</taxon>
    </lineage>
</organism>
<keyword evidence="2" id="KW-1185">Reference proteome</keyword>
<evidence type="ECO:0000313" key="1">
    <source>
        <dbReference type="EMBL" id="KAL3284358.1"/>
    </source>
</evidence>
<dbReference type="AlphaFoldDB" id="A0ABD2P0C7"/>